<protein>
    <submittedName>
        <fullName evidence="5">Type IV pilus assembly protein PilB</fullName>
    </submittedName>
</protein>
<proteinExistence type="inferred from homology"/>
<dbReference type="GO" id="GO:0005524">
    <property type="term" value="F:ATP binding"/>
    <property type="evidence" value="ECO:0007669"/>
    <property type="project" value="UniProtKB-KW"/>
</dbReference>
<dbReference type="Gene3D" id="3.30.450.90">
    <property type="match status" value="1"/>
</dbReference>
<dbReference type="Gene3D" id="3.40.50.300">
    <property type="entry name" value="P-loop containing nucleotide triphosphate hydrolases"/>
    <property type="match status" value="1"/>
</dbReference>
<dbReference type="PANTHER" id="PTHR30258:SF1">
    <property type="entry name" value="PROTEIN TRANSPORT PROTEIN HOFB HOMOLOG"/>
    <property type="match status" value="1"/>
</dbReference>
<name>A0A2S6FYU2_9CLOT</name>
<dbReference type="Pfam" id="PF05157">
    <property type="entry name" value="MshEN"/>
    <property type="match status" value="1"/>
</dbReference>
<evidence type="ECO:0000256" key="2">
    <source>
        <dbReference type="ARBA" id="ARBA00022741"/>
    </source>
</evidence>
<organism evidence="5 6">
    <name type="scientific">Clostridium algidicarnis DSM 15099</name>
    <dbReference type="NCBI Taxonomy" id="1121295"/>
    <lineage>
        <taxon>Bacteria</taxon>
        <taxon>Bacillati</taxon>
        <taxon>Bacillota</taxon>
        <taxon>Clostridia</taxon>
        <taxon>Eubacteriales</taxon>
        <taxon>Clostridiaceae</taxon>
        <taxon>Clostridium</taxon>
    </lineage>
</organism>
<dbReference type="Pfam" id="PF00437">
    <property type="entry name" value="T2SSE"/>
    <property type="match status" value="1"/>
</dbReference>
<comment type="caution">
    <text evidence="5">The sequence shown here is derived from an EMBL/GenBank/DDBJ whole genome shotgun (WGS) entry which is preliminary data.</text>
</comment>
<dbReference type="SUPFAM" id="SSF160246">
    <property type="entry name" value="EspE N-terminal domain-like"/>
    <property type="match status" value="1"/>
</dbReference>
<dbReference type="CDD" id="cd01129">
    <property type="entry name" value="PulE-GspE-like"/>
    <property type="match status" value="1"/>
</dbReference>
<dbReference type="SUPFAM" id="SSF52540">
    <property type="entry name" value="P-loop containing nucleoside triphosphate hydrolases"/>
    <property type="match status" value="1"/>
</dbReference>
<dbReference type="GO" id="GO:0005886">
    <property type="term" value="C:plasma membrane"/>
    <property type="evidence" value="ECO:0007669"/>
    <property type="project" value="TreeGrafter"/>
</dbReference>
<dbReference type="GO" id="GO:0016887">
    <property type="term" value="F:ATP hydrolysis activity"/>
    <property type="evidence" value="ECO:0007669"/>
    <property type="project" value="TreeGrafter"/>
</dbReference>
<evidence type="ECO:0000256" key="1">
    <source>
        <dbReference type="ARBA" id="ARBA00006611"/>
    </source>
</evidence>
<dbReference type="AlphaFoldDB" id="A0A2S6FYU2"/>
<dbReference type="InterPro" id="IPR001482">
    <property type="entry name" value="T2SS/T4SS_dom"/>
</dbReference>
<dbReference type="EMBL" id="PTIS01000005">
    <property type="protein sequence ID" value="PPK48732.1"/>
    <property type="molecule type" value="Genomic_DNA"/>
</dbReference>
<dbReference type="FunFam" id="3.30.450.90:FF:000001">
    <property type="entry name" value="Type II secretion system ATPase GspE"/>
    <property type="match status" value="1"/>
</dbReference>
<reference evidence="5 6" key="1">
    <citation type="submission" date="2018-02" db="EMBL/GenBank/DDBJ databases">
        <title>Genomic Encyclopedia of Archaeal and Bacterial Type Strains, Phase II (KMG-II): from individual species to whole genera.</title>
        <authorList>
            <person name="Goeker M."/>
        </authorList>
    </citation>
    <scope>NUCLEOTIDE SEQUENCE [LARGE SCALE GENOMIC DNA]</scope>
    <source>
        <strain evidence="5 6">DSM 15099</strain>
    </source>
</reference>
<dbReference type="InterPro" id="IPR027417">
    <property type="entry name" value="P-loop_NTPase"/>
</dbReference>
<feature type="domain" description="Bacterial type II secretion system protein E" evidence="4">
    <location>
        <begin position="383"/>
        <end position="397"/>
    </location>
</feature>
<evidence type="ECO:0000259" key="4">
    <source>
        <dbReference type="PROSITE" id="PS00662"/>
    </source>
</evidence>
<keyword evidence="3" id="KW-0067">ATP-binding</keyword>
<gene>
    <name evidence="5" type="ORF">BD821_105114</name>
</gene>
<comment type="similarity">
    <text evidence="1">Belongs to the GSP E family.</text>
</comment>
<accession>A0A2S6FYU2</accession>
<evidence type="ECO:0000313" key="6">
    <source>
        <dbReference type="Proteomes" id="UP000239863"/>
    </source>
</evidence>
<dbReference type="InterPro" id="IPR007831">
    <property type="entry name" value="T2SS_GspE_N"/>
</dbReference>
<dbReference type="InterPro" id="IPR037257">
    <property type="entry name" value="T2SS_E_N_sf"/>
</dbReference>
<dbReference type="SMART" id="SM00382">
    <property type="entry name" value="AAA"/>
    <property type="match status" value="1"/>
</dbReference>
<dbReference type="Proteomes" id="UP000239863">
    <property type="component" value="Unassembled WGS sequence"/>
</dbReference>
<dbReference type="PROSITE" id="PS00662">
    <property type="entry name" value="T2SP_E"/>
    <property type="match status" value="1"/>
</dbReference>
<dbReference type="PANTHER" id="PTHR30258">
    <property type="entry name" value="TYPE II SECRETION SYSTEM PROTEIN GSPE-RELATED"/>
    <property type="match status" value="1"/>
</dbReference>
<dbReference type="Gene3D" id="3.30.300.160">
    <property type="entry name" value="Type II secretion system, protein E, N-terminal domain"/>
    <property type="match status" value="1"/>
</dbReference>
<evidence type="ECO:0000313" key="5">
    <source>
        <dbReference type="EMBL" id="PPK48732.1"/>
    </source>
</evidence>
<evidence type="ECO:0000256" key="3">
    <source>
        <dbReference type="ARBA" id="ARBA00022840"/>
    </source>
</evidence>
<dbReference type="InterPro" id="IPR003593">
    <property type="entry name" value="AAA+_ATPase"/>
</dbReference>
<dbReference type="FunFam" id="3.40.50.300:FF:000398">
    <property type="entry name" value="Type IV pilus assembly ATPase PilB"/>
    <property type="match status" value="1"/>
</dbReference>
<keyword evidence="2" id="KW-0547">Nucleotide-binding</keyword>
<sequence>MAMDGVLKRRLGDLLVGAGKITNFQLQESLKKQRISGKKIGEVLIEEGIVTVEDILEVLEKQTGIERVNLELLTIDKKAIKLVPQSMCTKNDLVPFGFNENKIKVAMWDPLNIFAVDDIAIASGFQVEIYLSTKEEIRRTIERCYSDEQVFKAAEELSKEKQGDAKNQSSIEESFDDIKNAPVVKMIDYLIKNAIEQRASDIHIEPYEKIVRIRYRVDGQLQYVSTLPIDSLPSIVTRIKIMANLNIAEKRVPQDGRIITKVGNKDIDLRVSILPMINGEKVVIRVLSRENYEIGKDSLGMTEEELGKLNNIIKSTYGIILVTGPTGSGKSTTLYTTLKELNDEGKNIITIEDPVEYTMDGINQVNVNTKSGLTFANGLRSILRQDPDIVMVGEIRDSETAQIAVRAAITGHLVLSTLHTNDAPSSVVRLVDMGIEPYLVSTSISGVIAQRLVKKICPKCKKDYLASEQEKIILGLDIEEDVVIYKGEGCAFCNNTGYMGRTGVYEIMEISRKHKEAILNSKSPDEIRDLSIKNGMKTLGVSCKEMVLKGVTTVEELVKIAYLKE</sequence>
<dbReference type="FunFam" id="3.30.300.160:FF:000002">
    <property type="entry name" value="Type II secretion system protein E"/>
    <property type="match status" value="1"/>
</dbReference>